<evidence type="ECO:0000256" key="1">
    <source>
        <dbReference type="ARBA" id="ARBA00004651"/>
    </source>
</evidence>
<feature type="transmembrane region" description="Helical" evidence="9">
    <location>
        <begin position="143"/>
        <end position="162"/>
    </location>
</feature>
<feature type="transmembrane region" description="Helical" evidence="9">
    <location>
        <begin position="168"/>
        <end position="188"/>
    </location>
</feature>
<feature type="binding site" evidence="7">
    <location>
        <position position="160"/>
    </location>
    <ligand>
        <name>Mg(2+)</name>
        <dbReference type="ChEBI" id="CHEBI:18420"/>
    </ligand>
</feature>
<name>A0A1M5NU25_9ACTN</name>
<dbReference type="InterPro" id="IPR000715">
    <property type="entry name" value="Glycosyl_transferase_4"/>
</dbReference>
<organism evidence="10 11">
    <name type="scientific">Geodermatophilus nigrescens</name>
    <dbReference type="NCBI Taxonomy" id="1070870"/>
    <lineage>
        <taxon>Bacteria</taxon>
        <taxon>Bacillati</taxon>
        <taxon>Actinomycetota</taxon>
        <taxon>Actinomycetes</taxon>
        <taxon>Geodermatophilales</taxon>
        <taxon>Geodermatophilaceae</taxon>
        <taxon>Geodermatophilus</taxon>
    </lineage>
</organism>
<dbReference type="InterPro" id="IPR018480">
    <property type="entry name" value="PNAcMuramoyl-5peptid_Trfase_CS"/>
</dbReference>
<evidence type="ECO:0000256" key="3">
    <source>
        <dbReference type="ARBA" id="ARBA00022679"/>
    </source>
</evidence>
<evidence type="ECO:0000256" key="9">
    <source>
        <dbReference type="SAM" id="Phobius"/>
    </source>
</evidence>
<dbReference type="GO" id="GO:0009103">
    <property type="term" value="P:lipopolysaccharide biosynthetic process"/>
    <property type="evidence" value="ECO:0007669"/>
    <property type="project" value="TreeGrafter"/>
</dbReference>
<keyword evidence="4 9" id="KW-0812">Transmembrane</keyword>
<keyword evidence="6 9" id="KW-0472">Membrane</keyword>
<dbReference type="Pfam" id="PF00953">
    <property type="entry name" value="Glycos_transf_4"/>
    <property type="match status" value="1"/>
</dbReference>
<comment type="cofactor">
    <cofactor evidence="7">
        <name>Mg(2+)</name>
        <dbReference type="ChEBI" id="CHEBI:18420"/>
    </cofactor>
</comment>
<evidence type="ECO:0000256" key="2">
    <source>
        <dbReference type="ARBA" id="ARBA00022475"/>
    </source>
</evidence>
<feature type="transmembrane region" description="Helical" evidence="9">
    <location>
        <begin position="79"/>
        <end position="95"/>
    </location>
</feature>
<feature type="transmembrane region" description="Helical" evidence="9">
    <location>
        <begin position="49"/>
        <end position="67"/>
    </location>
</feature>
<reference evidence="10 11" key="1">
    <citation type="submission" date="2016-11" db="EMBL/GenBank/DDBJ databases">
        <authorList>
            <person name="Jaros S."/>
            <person name="Januszkiewicz K."/>
            <person name="Wedrychowicz H."/>
        </authorList>
    </citation>
    <scope>NUCLEOTIDE SEQUENCE [LARGE SCALE GENOMIC DNA]</scope>
    <source>
        <strain evidence="10 11">DSM 45408</strain>
    </source>
</reference>
<feature type="binding site" evidence="7">
    <location>
        <position position="227"/>
    </location>
    <ligand>
        <name>Mg(2+)</name>
        <dbReference type="ChEBI" id="CHEBI:18420"/>
    </ligand>
</feature>
<gene>
    <name evidence="10" type="ORF">SAMN05444351_3685</name>
</gene>
<evidence type="ECO:0000256" key="6">
    <source>
        <dbReference type="ARBA" id="ARBA00023136"/>
    </source>
</evidence>
<dbReference type="EMBL" id="FQVX01000003">
    <property type="protein sequence ID" value="SHG92987.1"/>
    <property type="molecule type" value="Genomic_DNA"/>
</dbReference>
<evidence type="ECO:0000256" key="8">
    <source>
        <dbReference type="SAM" id="MobiDB-lite"/>
    </source>
</evidence>
<feature type="transmembrane region" description="Helical" evidence="9">
    <location>
        <begin position="195"/>
        <end position="214"/>
    </location>
</feature>
<comment type="subcellular location">
    <subcellularLocation>
        <location evidence="1">Cell membrane</location>
        <topology evidence="1">Multi-pass membrane protein</topology>
    </subcellularLocation>
</comment>
<keyword evidence="2" id="KW-1003">Cell membrane</keyword>
<dbReference type="CDD" id="cd06853">
    <property type="entry name" value="GT_WecA_like"/>
    <property type="match status" value="1"/>
</dbReference>
<accession>A0A1M5NU25</accession>
<feature type="region of interest" description="Disordered" evidence="8">
    <location>
        <begin position="370"/>
        <end position="429"/>
    </location>
</feature>
<dbReference type="PANTHER" id="PTHR22926:SF3">
    <property type="entry name" value="UNDECAPRENYL-PHOSPHATE ALPHA-N-ACETYLGLUCOSAMINYL 1-PHOSPHATE TRANSFERASE"/>
    <property type="match status" value="1"/>
</dbReference>
<evidence type="ECO:0000313" key="11">
    <source>
        <dbReference type="Proteomes" id="UP000184471"/>
    </source>
</evidence>
<feature type="transmembrane region" description="Helical" evidence="9">
    <location>
        <begin position="343"/>
        <end position="361"/>
    </location>
</feature>
<sequence>MREYAVVLLTAALVTFLATPVVRVAAVRLRMMAAPRERDVHVIPTPRGGGVAMYLGVAAAVLVATRLPALQRTFEDSQTAAVLAAGGLICLLGVLDDKFGLDALTKLTGQIAAAGVMVLLGVQLAFLFLPVADIGTISFGPDVGVPLTILLTVLVVNALNFIDGLDGLAAGVSAIAALAFFAYSYNLGRVGYDEVASAPALITAVLAGACLGFLPHNFSPARIFMGDSGSMLVGLMLSAAAVSATGRVDAQTFDSAASLLPLTLPLLVPVAVLFIPFVDLVLAVVRRTRRGQSPFSPDKMHLHHRLLSIGHSHRRAVLTMYFWAALLSFGAVALSITGGTAELLVVIGVLLAVGVVVVLSPHTRRAAREARAAEIAAQRRRSRAAHPTARATRERRPAGPVAAPPPSPNGATAPGTTAPRAAGAGQVTR</sequence>
<keyword evidence="11" id="KW-1185">Reference proteome</keyword>
<evidence type="ECO:0000313" key="10">
    <source>
        <dbReference type="EMBL" id="SHG92987.1"/>
    </source>
</evidence>
<evidence type="ECO:0000256" key="4">
    <source>
        <dbReference type="ARBA" id="ARBA00022692"/>
    </source>
</evidence>
<evidence type="ECO:0000256" key="7">
    <source>
        <dbReference type="PIRSR" id="PIRSR600715-1"/>
    </source>
</evidence>
<feature type="transmembrane region" description="Helical" evidence="9">
    <location>
        <begin position="316"/>
        <end position="337"/>
    </location>
</feature>
<dbReference type="STRING" id="1070870.SAMN05444351_3685"/>
<feature type="compositionally biased region" description="Low complexity" evidence="8">
    <location>
        <begin position="409"/>
        <end position="429"/>
    </location>
</feature>
<keyword evidence="7" id="KW-0479">Metal-binding</keyword>
<dbReference type="RefSeq" id="WP_073421702.1">
    <property type="nucleotide sequence ID" value="NZ_FQVX01000003.1"/>
</dbReference>
<dbReference type="PANTHER" id="PTHR22926">
    <property type="entry name" value="PHOSPHO-N-ACETYLMURAMOYL-PENTAPEPTIDE-TRANSFERASE"/>
    <property type="match status" value="1"/>
</dbReference>
<dbReference type="GO" id="GO:0016780">
    <property type="term" value="F:phosphotransferase activity, for other substituted phosphate groups"/>
    <property type="evidence" value="ECO:0007669"/>
    <property type="project" value="InterPro"/>
</dbReference>
<dbReference type="OrthoDB" id="9783652at2"/>
<proteinExistence type="predicted"/>
<evidence type="ECO:0000256" key="5">
    <source>
        <dbReference type="ARBA" id="ARBA00022989"/>
    </source>
</evidence>
<dbReference type="GO" id="GO:0044038">
    <property type="term" value="P:cell wall macromolecule biosynthetic process"/>
    <property type="evidence" value="ECO:0007669"/>
    <property type="project" value="TreeGrafter"/>
</dbReference>
<dbReference type="GO" id="GO:0005886">
    <property type="term" value="C:plasma membrane"/>
    <property type="evidence" value="ECO:0007669"/>
    <property type="project" value="UniProtKB-SubCell"/>
</dbReference>
<protein>
    <submittedName>
        <fullName evidence="10">UDP-GlcNAc:undecaprenyl-phosphate GlcNAc-1-phosphate transferase</fullName>
    </submittedName>
</protein>
<dbReference type="GO" id="GO:0071555">
    <property type="term" value="P:cell wall organization"/>
    <property type="evidence" value="ECO:0007669"/>
    <property type="project" value="TreeGrafter"/>
</dbReference>
<feature type="transmembrane region" description="Helical" evidence="9">
    <location>
        <begin position="266"/>
        <end position="285"/>
    </location>
</feature>
<dbReference type="GO" id="GO:0046872">
    <property type="term" value="F:metal ion binding"/>
    <property type="evidence" value="ECO:0007669"/>
    <property type="project" value="UniProtKB-KW"/>
</dbReference>
<keyword evidence="5 9" id="KW-1133">Transmembrane helix</keyword>
<feature type="transmembrane region" description="Helical" evidence="9">
    <location>
        <begin position="107"/>
        <end position="131"/>
    </location>
</feature>
<keyword evidence="7" id="KW-0460">Magnesium</keyword>
<dbReference type="PROSITE" id="PS01348">
    <property type="entry name" value="MRAY_2"/>
    <property type="match status" value="1"/>
</dbReference>
<dbReference type="AlphaFoldDB" id="A0A1M5NU25"/>
<dbReference type="Proteomes" id="UP000184471">
    <property type="component" value="Unassembled WGS sequence"/>
</dbReference>
<keyword evidence="3 10" id="KW-0808">Transferase</keyword>